<feature type="transmembrane region" description="Helical" evidence="7">
    <location>
        <begin position="307"/>
        <end position="329"/>
    </location>
</feature>
<evidence type="ECO:0000259" key="8">
    <source>
        <dbReference type="PROSITE" id="PS50850"/>
    </source>
</evidence>
<evidence type="ECO:0000256" key="4">
    <source>
        <dbReference type="ARBA" id="ARBA00022692"/>
    </source>
</evidence>
<accession>A0A9P2TDV2</accession>
<feature type="transmembrane region" description="Helical" evidence="7">
    <location>
        <begin position="76"/>
        <end position="97"/>
    </location>
</feature>
<feature type="transmembrane region" description="Helical" evidence="7">
    <location>
        <begin position="217"/>
        <end position="234"/>
    </location>
</feature>
<feature type="domain" description="Major facilitator superfamily (MFS) profile" evidence="8">
    <location>
        <begin position="1"/>
        <end position="424"/>
    </location>
</feature>
<dbReference type="EMBL" id="AOSG01000007">
    <property type="protein sequence ID" value="EOR72625.1"/>
    <property type="molecule type" value="Genomic_DNA"/>
</dbReference>
<feature type="transmembrane region" description="Helical" evidence="7">
    <location>
        <begin position="341"/>
        <end position="364"/>
    </location>
</feature>
<dbReference type="Pfam" id="PF05977">
    <property type="entry name" value="MFS_3"/>
    <property type="match status" value="1"/>
</dbReference>
<keyword evidence="2" id="KW-0813">Transport</keyword>
<dbReference type="Proteomes" id="UP000014184">
    <property type="component" value="Unassembled WGS sequence"/>
</dbReference>
<keyword evidence="6 7" id="KW-0472">Membrane</keyword>
<feature type="transmembrane region" description="Helical" evidence="7">
    <location>
        <begin position="370"/>
        <end position="392"/>
    </location>
</feature>
<keyword evidence="4 7" id="KW-0812">Transmembrane</keyword>
<reference evidence="9 10" key="1">
    <citation type="journal article" date="2013" name="Genome Announc.">
        <title>Draft Genome Sequence of the Lignocellulose Decomposer Thermobifida fusca Strain TM51.</title>
        <authorList>
            <person name="Toth A."/>
            <person name="Barna T."/>
            <person name="Nagy I."/>
            <person name="Horvath B."/>
            <person name="Nagy I."/>
            <person name="Tancsics A."/>
            <person name="Kriszt B."/>
            <person name="Baka E."/>
            <person name="Fekete C."/>
            <person name="Kukolya J."/>
        </authorList>
    </citation>
    <scope>NUCLEOTIDE SEQUENCE [LARGE SCALE GENOMIC DNA]</scope>
    <source>
        <strain evidence="9 10">TM51</strain>
    </source>
</reference>
<keyword evidence="5 7" id="KW-1133">Transmembrane helix</keyword>
<dbReference type="Gene3D" id="1.20.1250.20">
    <property type="entry name" value="MFS general substrate transporter like domains"/>
    <property type="match status" value="1"/>
</dbReference>
<dbReference type="PROSITE" id="PS50850">
    <property type="entry name" value="MFS"/>
    <property type="match status" value="1"/>
</dbReference>
<dbReference type="PANTHER" id="PTHR23513:SF11">
    <property type="entry name" value="STAPHYLOFERRIN A TRANSPORTER"/>
    <property type="match status" value="1"/>
</dbReference>
<evidence type="ECO:0000256" key="7">
    <source>
        <dbReference type="SAM" id="Phobius"/>
    </source>
</evidence>
<comment type="caution">
    <text evidence="9">The sequence shown here is derived from an EMBL/GenBank/DDBJ whole genome shotgun (WGS) entry which is preliminary data.</text>
</comment>
<proteinExistence type="predicted"/>
<dbReference type="GO" id="GO:0005886">
    <property type="term" value="C:plasma membrane"/>
    <property type="evidence" value="ECO:0007669"/>
    <property type="project" value="UniProtKB-SubCell"/>
</dbReference>
<sequence>MFRSLANRNYRLFALGQVISNPGTWMQRIAQEWLVLQLSGGSGIALGVATALQFLPTLLFGLWGGALADRMSKRRLLITSQSMMGLLSLGLGLLVTFGTAQVWHVYLFALGLGLVTVVDSPARQSFVVEMVGREDLPNAVALNSASFQLGRVVGPAAAGILIGLIGTGPVFLINAVSFAGVITGLLMMRPSELHVSELAPRSKGQVRQGIRYVAGRRDLLLLLATVAFVQLFGSNVQNQLALMVNNVFQAGSEAFGLAATFLALGSFTGALIAARREAPRLRTVLIGALLFGVLQVVAGLMPGYTALLVALVPMGICFMTFTTSMNAYFQLNVEPQMRGRVMAMYMLVFLGVAPIGAPIVGVLADLFGPAVSMVVGGTVSVTIAVSAAMLLGRSLGVKVRLRARRPFVDVIRDKGPERRPELEE</sequence>
<keyword evidence="3" id="KW-1003">Cell membrane</keyword>
<dbReference type="InterPro" id="IPR010290">
    <property type="entry name" value="TM_effector"/>
</dbReference>
<dbReference type="PANTHER" id="PTHR23513">
    <property type="entry name" value="INTEGRAL MEMBRANE EFFLUX PROTEIN-RELATED"/>
    <property type="match status" value="1"/>
</dbReference>
<dbReference type="InterPro" id="IPR020846">
    <property type="entry name" value="MFS_dom"/>
</dbReference>
<comment type="subcellular location">
    <subcellularLocation>
        <location evidence="1">Cell membrane</location>
        <topology evidence="1">Multi-pass membrane protein</topology>
    </subcellularLocation>
</comment>
<dbReference type="InterPro" id="IPR036259">
    <property type="entry name" value="MFS_trans_sf"/>
</dbReference>
<evidence type="ECO:0000256" key="2">
    <source>
        <dbReference type="ARBA" id="ARBA00022448"/>
    </source>
</evidence>
<feature type="transmembrane region" description="Helical" evidence="7">
    <location>
        <begin position="43"/>
        <end position="64"/>
    </location>
</feature>
<dbReference type="CDD" id="cd06173">
    <property type="entry name" value="MFS_MefA_like"/>
    <property type="match status" value="1"/>
</dbReference>
<evidence type="ECO:0000313" key="9">
    <source>
        <dbReference type="EMBL" id="EOR72625.1"/>
    </source>
</evidence>
<dbReference type="AlphaFoldDB" id="A0A9P2TDV2"/>
<dbReference type="GO" id="GO:0022857">
    <property type="term" value="F:transmembrane transporter activity"/>
    <property type="evidence" value="ECO:0007669"/>
    <property type="project" value="InterPro"/>
</dbReference>
<dbReference type="RefSeq" id="WP_011290689.1">
    <property type="nucleotide sequence ID" value="NZ_AOSG01000007.1"/>
</dbReference>
<keyword evidence="10" id="KW-1185">Reference proteome</keyword>
<feature type="transmembrane region" description="Helical" evidence="7">
    <location>
        <begin position="254"/>
        <end position="274"/>
    </location>
</feature>
<dbReference type="SUPFAM" id="SSF103473">
    <property type="entry name" value="MFS general substrate transporter"/>
    <property type="match status" value="1"/>
</dbReference>
<evidence type="ECO:0000256" key="1">
    <source>
        <dbReference type="ARBA" id="ARBA00004651"/>
    </source>
</evidence>
<feature type="transmembrane region" description="Helical" evidence="7">
    <location>
        <begin position="281"/>
        <end position="301"/>
    </location>
</feature>
<evidence type="ECO:0000313" key="10">
    <source>
        <dbReference type="Proteomes" id="UP000014184"/>
    </source>
</evidence>
<protein>
    <submittedName>
        <fullName evidence="9">Integral membrane efflux protein</fullName>
    </submittedName>
</protein>
<evidence type="ECO:0000256" key="3">
    <source>
        <dbReference type="ARBA" id="ARBA00022475"/>
    </source>
</evidence>
<name>A0A9P2TDV2_THEFU</name>
<gene>
    <name evidence="9" type="ORF">TM51_01545</name>
</gene>
<evidence type="ECO:0000256" key="6">
    <source>
        <dbReference type="ARBA" id="ARBA00023136"/>
    </source>
</evidence>
<evidence type="ECO:0000256" key="5">
    <source>
        <dbReference type="ARBA" id="ARBA00022989"/>
    </source>
</evidence>
<organism evidence="9 10">
    <name type="scientific">Thermobifida fusca TM51</name>
    <dbReference type="NCBI Taxonomy" id="1169414"/>
    <lineage>
        <taxon>Bacteria</taxon>
        <taxon>Bacillati</taxon>
        <taxon>Actinomycetota</taxon>
        <taxon>Actinomycetes</taxon>
        <taxon>Streptosporangiales</taxon>
        <taxon>Nocardiopsidaceae</taxon>
        <taxon>Thermobifida</taxon>
    </lineage>
</organism>